<accession>A0ABX2ASA0</accession>
<evidence type="ECO:0000259" key="1">
    <source>
        <dbReference type="Pfam" id="PF01966"/>
    </source>
</evidence>
<dbReference type="InterPro" id="IPR003607">
    <property type="entry name" value="HD/PDEase_dom"/>
</dbReference>
<dbReference type="Proteomes" id="UP001193734">
    <property type="component" value="Unassembled WGS sequence"/>
</dbReference>
<dbReference type="InterPro" id="IPR006674">
    <property type="entry name" value="HD_domain"/>
</dbReference>
<dbReference type="InterPro" id="IPR051094">
    <property type="entry name" value="Diverse_Catalytic_Enzymes"/>
</dbReference>
<feature type="domain" description="HD" evidence="1">
    <location>
        <begin position="23"/>
        <end position="140"/>
    </location>
</feature>
<proteinExistence type="predicted"/>
<dbReference type="PANTHER" id="PTHR35795:SF1">
    <property type="entry name" value="BIS(5'-NUCLEOSYL)-TETRAPHOSPHATASE, SYMMETRICAL"/>
    <property type="match status" value="1"/>
</dbReference>
<dbReference type="RefSeq" id="WP_172175960.1">
    <property type="nucleotide sequence ID" value="NZ_CASGKG010000014.1"/>
</dbReference>
<organism evidence="2 3">
    <name type="scientific">Xylanibacter rodentium</name>
    <dbReference type="NCBI Taxonomy" id="2736289"/>
    <lineage>
        <taxon>Bacteria</taxon>
        <taxon>Pseudomonadati</taxon>
        <taxon>Bacteroidota</taxon>
        <taxon>Bacteroidia</taxon>
        <taxon>Bacteroidales</taxon>
        <taxon>Prevotellaceae</taxon>
        <taxon>Xylanibacter</taxon>
    </lineage>
</organism>
<comment type="caution">
    <text evidence="2">The sequence shown here is derived from an EMBL/GenBank/DDBJ whole genome shotgun (WGS) entry which is preliminary data.</text>
</comment>
<reference evidence="2 3" key="1">
    <citation type="submission" date="2020-05" db="EMBL/GenBank/DDBJ databases">
        <title>Distinct polysaccharide utilization as determinants for interspecies competition between intestinal Prevotella spp.</title>
        <authorList>
            <person name="Galvez E.J.C."/>
            <person name="Iljazovic A."/>
            <person name="Strowig T."/>
        </authorList>
    </citation>
    <scope>NUCLEOTIDE SEQUENCE [LARGE SCALE GENOMIC DNA]</scope>
    <source>
        <strain evidence="2 3">PROD</strain>
    </source>
</reference>
<dbReference type="GeneID" id="82156781"/>
<dbReference type="EMBL" id="JABKKE010000003">
    <property type="protein sequence ID" value="NPE13354.1"/>
    <property type="molecule type" value="Genomic_DNA"/>
</dbReference>
<dbReference type="NCBIfam" id="TIGR00277">
    <property type="entry name" value="HDIG"/>
    <property type="match status" value="1"/>
</dbReference>
<dbReference type="InterPro" id="IPR006675">
    <property type="entry name" value="HDIG_dom"/>
</dbReference>
<dbReference type="Pfam" id="PF01966">
    <property type="entry name" value="HD"/>
    <property type="match status" value="1"/>
</dbReference>
<keyword evidence="3" id="KW-1185">Reference proteome</keyword>
<dbReference type="PANTHER" id="PTHR35795">
    <property type="entry name" value="SLR1885 PROTEIN"/>
    <property type="match status" value="1"/>
</dbReference>
<name>A0ABX2ASA0_9BACT</name>
<sequence>MDYQKIIDKYYPGDSLLRDILMRHSRDVADRALSIADRHPEFGLDRAFLEEAAMLHDIGVFRTDAPGIECFGDEPYICHGIIGAEIMRGEGYARHARVCERHTGTGITREAIVERGLPLPHRDFLPETLEEQVVCYADKFFSKSHLERVRTVEQAAESLEKFGQEGVSRFMKWAGMFE</sequence>
<gene>
    <name evidence="2" type="ORF">HPS55_03280</name>
</gene>
<evidence type="ECO:0000313" key="2">
    <source>
        <dbReference type="EMBL" id="NPE13354.1"/>
    </source>
</evidence>
<dbReference type="Gene3D" id="1.10.3210.10">
    <property type="entry name" value="Hypothetical protein af1432"/>
    <property type="match status" value="1"/>
</dbReference>
<dbReference type="CDD" id="cd00077">
    <property type="entry name" value="HDc"/>
    <property type="match status" value="1"/>
</dbReference>
<evidence type="ECO:0000313" key="3">
    <source>
        <dbReference type="Proteomes" id="UP001193734"/>
    </source>
</evidence>
<protein>
    <submittedName>
        <fullName evidence="2">HDIG domain-containing protein</fullName>
    </submittedName>
</protein>
<dbReference type="SUPFAM" id="SSF109604">
    <property type="entry name" value="HD-domain/PDEase-like"/>
    <property type="match status" value="1"/>
</dbReference>